<dbReference type="Proteomes" id="UP000698800">
    <property type="component" value="Unassembled WGS sequence"/>
</dbReference>
<comment type="caution">
    <text evidence="2">The sequence shown here is derived from an EMBL/GenBank/DDBJ whole genome shotgun (WGS) entry which is preliminary data.</text>
</comment>
<evidence type="ECO:0000313" key="2">
    <source>
        <dbReference type="EMBL" id="KAH0536618.1"/>
    </source>
</evidence>
<evidence type="ECO:0000313" key="3">
    <source>
        <dbReference type="Proteomes" id="UP000698800"/>
    </source>
</evidence>
<sequence length="453" mass="49456">MGFLQLIPADTLSALYDTREQVLILGANGNLQDFTSEPSFKRLPLPGGLKFELEGWVGPLTGKTSPYTVSQKFRIPLPNRATPSDFVIIVDQNHPKGIPVKILFTGLSEPSPGPEASQVTAVETTPASAEVDTSDSNQILISGEVNINVLYKESFQIKEAASVPSQGRVLIKFDPSFIELQDASIQDKDIVWTLNSLQTGRTQVIVTIEGGIAQFHITKIYDVFVFIPFTRPPLDDEIQTFTSRVNVAINRIKEQYPDAQLNSVEGTPASPGGVTSPNEITNLLVICQADNGTATIESTGWDEWGPVQYDAQPLLGNNNIPWPIEMDAIRADQILKEGGFKGPYLSMSLRWPLSPDKEEPYYIFTMVDGPVVFVGVNSGKVIVDESDPGKPPVPPTPYQPEGTPYQPKGTPYQPKGTPYQPKGPLNPPEGPSYQPKGPQDPPKEPPAGYGKYK</sequence>
<evidence type="ECO:0000256" key="1">
    <source>
        <dbReference type="SAM" id="MobiDB-lite"/>
    </source>
</evidence>
<feature type="compositionally biased region" description="Pro residues" evidence="1">
    <location>
        <begin position="389"/>
        <end position="398"/>
    </location>
</feature>
<organism evidence="2 3">
    <name type="scientific">Glutinoglossum americanum</name>
    <dbReference type="NCBI Taxonomy" id="1670608"/>
    <lineage>
        <taxon>Eukaryota</taxon>
        <taxon>Fungi</taxon>
        <taxon>Dikarya</taxon>
        <taxon>Ascomycota</taxon>
        <taxon>Pezizomycotina</taxon>
        <taxon>Geoglossomycetes</taxon>
        <taxon>Geoglossales</taxon>
        <taxon>Geoglossaceae</taxon>
        <taxon>Glutinoglossum</taxon>
    </lineage>
</organism>
<gene>
    <name evidence="2" type="ORF">FGG08_006529</name>
</gene>
<keyword evidence="3" id="KW-1185">Reference proteome</keyword>
<dbReference type="OrthoDB" id="5402897at2759"/>
<protein>
    <submittedName>
        <fullName evidence="2">Uncharacterized protein</fullName>
    </submittedName>
</protein>
<feature type="region of interest" description="Disordered" evidence="1">
    <location>
        <begin position="383"/>
        <end position="453"/>
    </location>
</feature>
<reference evidence="2" key="1">
    <citation type="submission" date="2021-03" db="EMBL/GenBank/DDBJ databases">
        <title>Comparative genomics and phylogenomic investigation of the class Geoglossomycetes provide insights into ecological specialization and systematics.</title>
        <authorList>
            <person name="Melie T."/>
            <person name="Pirro S."/>
            <person name="Miller A.N."/>
            <person name="Quandt A."/>
        </authorList>
    </citation>
    <scope>NUCLEOTIDE SEQUENCE</scope>
    <source>
        <strain evidence="2">GBOQ0MN5Z8</strain>
    </source>
</reference>
<dbReference type="AlphaFoldDB" id="A0A9P8HW54"/>
<dbReference type="EMBL" id="JAGHQL010000192">
    <property type="protein sequence ID" value="KAH0536618.1"/>
    <property type="molecule type" value="Genomic_DNA"/>
</dbReference>
<accession>A0A9P8HW54</accession>
<name>A0A9P8HW54_9PEZI</name>
<proteinExistence type="predicted"/>